<evidence type="ECO:0000313" key="2">
    <source>
        <dbReference type="Proteomes" id="UP000078428"/>
    </source>
</evidence>
<keyword evidence="2" id="KW-1185">Reference proteome</keyword>
<reference evidence="1 2" key="1">
    <citation type="submission" date="2016-04" db="EMBL/GenBank/DDBJ databases">
        <title>Draft genome sequence of freshwater magnetotactic bacteria Magnetospirillum marisnigri SP-1 and Magnetospirillum moscoviense BB-1.</title>
        <authorList>
            <person name="Koziaeva V."/>
            <person name="Dziuba M.V."/>
            <person name="Ivanov T.M."/>
            <person name="Kuznetsov B."/>
            <person name="Grouzdev D.S."/>
        </authorList>
    </citation>
    <scope>NUCLEOTIDE SEQUENCE [LARGE SCALE GENOMIC DNA]</scope>
    <source>
        <strain evidence="1 2">SP-1</strain>
    </source>
</reference>
<gene>
    <name evidence="1" type="ORF">A6A04_02655</name>
</gene>
<accession>A0A178MNP2</accession>
<dbReference type="Proteomes" id="UP000078428">
    <property type="component" value="Unassembled WGS sequence"/>
</dbReference>
<protein>
    <submittedName>
        <fullName evidence="1">Uncharacterized protein</fullName>
    </submittedName>
</protein>
<evidence type="ECO:0000313" key="1">
    <source>
        <dbReference type="EMBL" id="OAN50316.1"/>
    </source>
</evidence>
<dbReference type="EMBL" id="LWQT01000055">
    <property type="protein sequence ID" value="OAN50316.1"/>
    <property type="molecule type" value="Genomic_DNA"/>
</dbReference>
<sequence length="227" mass="25884">MEPYRLWFEFLKLALRDPTITVKPGFYADWGDVAGSNFDQWWGDNWRRLFAEPAPTHRLTTALEFRDAISDPDSIVVRISLTENHSQRMEGIKSAVAAAGEARKPRTGGKAPFSLTANRSMNLSSLRVFLRFYGFWLESNGDLESTCRSYYAWARAWNDQVKGKGWKRNQVAIPPYLPTYIDHLDLKAAGKAKATDGDAMRADMRRYVRRAKKIVQNVAKGVFPGEF</sequence>
<dbReference type="AlphaFoldDB" id="A0A178MNP2"/>
<comment type="caution">
    <text evidence="1">The sequence shown here is derived from an EMBL/GenBank/DDBJ whole genome shotgun (WGS) entry which is preliminary data.</text>
</comment>
<proteinExistence type="predicted"/>
<name>A0A178MNP2_9PROT</name>
<organism evidence="1 2">
    <name type="scientific">Paramagnetospirillum marisnigri</name>
    <dbReference type="NCBI Taxonomy" id="1285242"/>
    <lineage>
        <taxon>Bacteria</taxon>
        <taxon>Pseudomonadati</taxon>
        <taxon>Pseudomonadota</taxon>
        <taxon>Alphaproteobacteria</taxon>
        <taxon>Rhodospirillales</taxon>
        <taxon>Magnetospirillaceae</taxon>
        <taxon>Paramagnetospirillum</taxon>
    </lineage>
</organism>